<dbReference type="Gene3D" id="3.40.50.150">
    <property type="entry name" value="Vaccinia Virus protein VP39"/>
    <property type="match status" value="1"/>
</dbReference>
<proteinExistence type="predicted"/>
<dbReference type="Pfam" id="PF13489">
    <property type="entry name" value="Methyltransf_23"/>
    <property type="match status" value="1"/>
</dbReference>
<reference evidence="1 2" key="1">
    <citation type="journal article" date="2015" name="Nature">
        <title>rRNA introns, odd ribosomes, and small enigmatic genomes across a large radiation of phyla.</title>
        <authorList>
            <person name="Brown C.T."/>
            <person name="Hug L.A."/>
            <person name="Thomas B.C."/>
            <person name="Sharon I."/>
            <person name="Castelle C.J."/>
            <person name="Singh A."/>
            <person name="Wilkins M.J."/>
            <person name="Williams K.H."/>
            <person name="Banfield J.F."/>
        </authorList>
    </citation>
    <scope>NUCLEOTIDE SEQUENCE [LARGE SCALE GENOMIC DNA]</scope>
</reference>
<name>A0A0G1IML6_9BACT</name>
<organism evidence="1 2">
    <name type="scientific">Candidatus Giovannonibacteria bacterium GW2011_GWA1_44_25</name>
    <dbReference type="NCBI Taxonomy" id="1618645"/>
    <lineage>
        <taxon>Bacteria</taxon>
        <taxon>Candidatus Giovannoniibacteriota</taxon>
    </lineage>
</organism>
<dbReference type="PANTHER" id="PTHR43861">
    <property type="entry name" value="TRANS-ACONITATE 2-METHYLTRANSFERASE-RELATED"/>
    <property type="match status" value="1"/>
</dbReference>
<sequence length="296" mass="34273">MNKNLKIIKNKFGYCEVEKKPSQAELGEFYSKKYYQESMGAYQNEYSADEIRYFDNKNQEKHFVIQKYLASTAKSFLDVGCGEGWTLKYFKRLGWTVTGLDFSDFGCRRHNPDCLENIVVGDFADSIQKFIHLNRQFDVICLDNVLEHVTEPLKLLKQCRQLINPDGVLVVEVPNDFSVLQRYLLEKKYLENEFWVVLPDHLSYFNKDGLNNLANAAGWESAFVITEHPVDFNLLNENTNYYKDKSKGASCHKARLEIDNLIHAISVEKAINYFHALAELGLGRQIVAFLRPKETL</sequence>
<dbReference type="EMBL" id="LCIR01000001">
    <property type="protein sequence ID" value="KKT60390.1"/>
    <property type="molecule type" value="Genomic_DNA"/>
</dbReference>
<dbReference type="Proteomes" id="UP000034087">
    <property type="component" value="Unassembled WGS sequence"/>
</dbReference>
<comment type="caution">
    <text evidence="1">The sequence shown here is derived from an EMBL/GenBank/DDBJ whole genome shotgun (WGS) entry which is preliminary data.</text>
</comment>
<evidence type="ECO:0000313" key="2">
    <source>
        <dbReference type="Proteomes" id="UP000034087"/>
    </source>
</evidence>
<keyword evidence="1" id="KW-0808">Transferase</keyword>
<gene>
    <name evidence="1" type="ORF">UW53_C0001G0040</name>
</gene>
<dbReference type="CDD" id="cd02440">
    <property type="entry name" value="AdoMet_MTases"/>
    <property type="match status" value="1"/>
</dbReference>
<dbReference type="GO" id="GO:0032259">
    <property type="term" value="P:methylation"/>
    <property type="evidence" value="ECO:0007669"/>
    <property type="project" value="UniProtKB-KW"/>
</dbReference>
<dbReference type="GO" id="GO:0008168">
    <property type="term" value="F:methyltransferase activity"/>
    <property type="evidence" value="ECO:0007669"/>
    <property type="project" value="UniProtKB-KW"/>
</dbReference>
<dbReference type="InterPro" id="IPR029063">
    <property type="entry name" value="SAM-dependent_MTases_sf"/>
</dbReference>
<dbReference type="PATRIC" id="fig|1618645.3.peg.41"/>
<keyword evidence="1" id="KW-0489">Methyltransferase</keyword>
<dbReference type="SUPFAM" id="SSF53335">
    <property type="entry name" value="S-adenosyl-L-methionine-dependent methyltransferases"/>
    <property type="match status" value="1"/>
</dbReference>
<accession>A0A0G1IML6</accession>
<evidence type="ECO:0000313" key="1">
    <source>
        <dbReference type="EMBL" id="KKT60390.1"/>
    </source>
</evidence>
<dbReference type="AlphaFoldDB" id="A0A0G1IML6"/>
<protein>
    <submittedName>
        <fullName evidence="1">Methyltransferase type 11</fullName>
    </submittedName>
</protein>